<dbReference type="GO" id="GO:0006508">
    <property type="term" value="P:proteolysis"/>
    <property type="evidence" value="ECO:0007669"/>
    <property type="project" value="UniProtKB-KW"/>
</dbReference>
<dbReference type="Proteomes" id="UP000035540">
    <property type="component" value="Chromosome"/>
</dbReference>
<gene>
    <name evidence="6" type="ORF">CTEST_02740</name>
</gene>
<dbReference type="Gene3D" id="3.90.1720.10">
    <property type="entry name" value="endopeptidase domain like (from Nostoc punctiforme)"/>
    <property type="match status" value="1"/>
</dbReference>
<evidence type="ECO:0000256" key="3">
    <source>
        <dbReference type="ARBA" id="ARBA00022801"/>
    </source>
</evidence>
<reference evidence="7" key="2">
    <citation type="submission" date="2015-05" db="EMBL/GenBank/DDBJ databases">
        <title>Complete genome sequence of Corynebacterium testudinoris DSM 44614, recovered from necrotic lesions in the mouth of a tortoise.</title>
        <authorList>
            <person name="Ruckert C."/>
            <person name="Albersmeier A."/>
            <person name="Winkler A."/>
            <person name="Tauch A."/>
        </authorList>
    </citation>
    <scope>NUCLEOTIDE SEQUENCE [LARGE SCALE GENOMIC DNA]</scope>
    <source>
        <strain evidence="7">DSM 44614</strain>
    </source>
</reference>
<evidence type="ECO:0000259" key="5">
    <source>
        <dbReference type="PROSITE" id="PS51935"/>
    </source>
</evidence>
<evidence type="ECO:0000256" key="4">
    <source>
        <dbReference type="ARBA" id="ARBA00022807"/>
    </source>
</evidence>
<evidence type="ECO:0000313" key="6">
    <source>
        <dbReference type="EMBL" id="AKK08003.1"/>
    </source>
</evidence>
<dbReference type="KEGG" id="cted:CTEST_02740"/>
<evidence type="ECO:0000313" key="7">
    <source>
        <dbReference type="Proteomes" id="UP000035540"/>
    </source>
</evidence>
<dbReference type="InterPro" id="IPR038765">
    <property type="entry name" value="Papain-like_cys_pep_sf"/>
</dbReference>
<proteinExistence type="inferred from homology"/>
<keyword evidence="7" id="KW-1185">Reference proteome</keyword>
<accession>A0A0G3H841</accession>
<keyword evidence="4" id="KW-0788">Thiol protease</keyword>
<dbReference type="AlphaFoldDB" id="A0A0G3H841"/>
<sequence length="286" mass="29501">MREIITALSRIAELEPASLSPLALDRLPDFATAAPLAHVLANEAPGGLRLIEAAAGVSADRELIDTIAATAGGLIEGTRGDLVSLALDLGQQALPLLPGLLSPVPGVRAATLTQLEQLAQSFLGAALARSDGLMTSLDPLADDLDRIATTSHAGDFTAASFEETTEVPNDVSGGSGEAAVAAAMSALGTPYVWGGTSTAGFDCSGLTQWAWRQAGVELPRLAEHQTVGRQVSADQLQPGDLAVWDGHVAMYAGNGQMVEAGDPVQTNPVRTTNIGMPFKGFWRPTG</sequence>
<feature type="domain" description="NlpC/P60" evidence="5">
    <location>
        <begin position="173"/>
        <end position="286"/>
    </location>
</feature>
<dbReference type="PROSITE" id="PS51935">
    <property type="entry name" value="NLPC_P60"/>
    <property type="match status" value="1"/>
</dbReference>
<name>A0A0G3H841_9CORY</name>
<dbReference type="PANTHER" id="PTHR47359:SF3">
    <property type="entry name" value="NLP_P60 DOMAIN-CONTAINING PROTEIN-RELATED"/>
    <property type="match status" value="1"/>
</dbReference>
<reference evidence="6 7" key="1">
    <citation type="journal article" date="2015" name="Genome Announc.">
        <title>Complete Genome Sequence of the Type Strain Corynebacterium testudinoris DSM 44614, Recovered from Necrotic Lesions in the Mouth of a Tortoise.</title>
        <authorList>
            <person name="Ruckert C."/>
            <person name="Kriete M."/>
            <person name="Jaenicke S."/>
            <person name="Winkler A."/>
            <person name="Tauch A."/>
        </authorList>
    </citation>
    <scope>NUCLEOTIDE SEQUENCE [LARGE SCALE GENOMIC DNA]</scope>
    <source>
        <strain evidence="6 7">DSM 44614</strain>
    </source>
</reference>
<dbReference type="OrthoDB" id="5177647at2"/>
<dbReference type="EMBL" id="CP011545">
    <property type="protein sequence ID" value="AKK08003.1"/>
    <property type="molecule type" value="Genomic_DNA"/>
</dbReference>
<dbReference type="RefSeq" id="WP_047252432.1">
    <property type="nucleotide sequence ID" value="NZ_CP011545.1"/>
</dbReference>
<dbReference type="InterPro" id="IPR051794">
    <property type="entry name" value="PG_Endopeptidase_C40"/>
</dbReference>
<dbReference type="GO" id="GO:0008234">
    <property type="term" value="F:cysteine-type peptidase activity"/>
    <property type="evidence" value="ECO:0007669"/>
    <property type="project" value="UniProtKB-KW"/>
</dbReference>
<comment type="similarity">
    <text evidence="1">Belongs to the peptidase C40 family.</text>
</comment>
<dbReference type="InterPro" id="IPR000064">
    <property type="entry name" value="NLP_P60_dom"/>
</dbReference>
<evidence type="ECO:0000256" key="1">
    <source>
        <dbReference type="ARBA" id="ARBA00007074"/>
    </source>
</evidence>
<dbReference type="STRING" id="136857.CTEST_02740"/>
<keyword evidence="2" id="KW-0645">Protease</keyword>
<dbReference type="SUPFAM" id="SSF54001">
    <property type="entry name" value="Cysteine proteinases"/>
    <property type="match status" value="1"/>
</dbReference>
<evidence type="ECO:0000256" key="2">
    <source>
        <dbReference type="ARBA" id="ARBA00022670"/>
    </source>
</evidence>
<protein>
    <submittedName>
        <fullName evidence="6">NlpC/P60 family protein</fullName>
    </submittedName>
</protein>
<dbReference type="PANTHER" id="PTHR47359">
    <property type="entry name" value="PEPTIDOGLYCAN DL-ENDOPEPTIDASE CWLO"/>
    <property type="match status" value="1"/>
</dbReference>
<keyword evidence="3" id="KW-0378">Hydrolase</keyword>
<dbReference type="Pfam" id="PF00877">
    <property type="entry name" value="NLPC_P60"/>
    <property type="match status" value="1"/>
</dbReference>
<organism evidence="6 7">
    <name type="scientific">Corynebacterium testudinoris</name>
    <dbReference type="NCBI Taxonomy" id="136857"/>
    <lineage>
        <taxon>Bacteria</taxon>
        <taxon>Bacillati</taxon>
        <taxon>Actinomycetota</taxon>
        <taxon>Actinomycetes</taxon>
        <taxon>Mycobacteriales</taxon>
        <taxon>Corynebacteriaceae</taxon>
        <taxon>Corynebacterium</taxon>
    </lineage>
</organism>
<dbReference type="PATRIC" id="fig|136857.5.peg.539"/>